<name>A0ABU2C0S3_9ACTN</name>
<comment type="caution">
    <text evidence="3">The sequence shown here is derived from an EMBL/GenBank/DDBJ whole genome shotgun (WGS) entry which is preliminary data.</text>
</comment>
<dbReference type="Gene3D" id="2.40.50.140">
    <property type="entry name" value="Nucleic acid-binding proteins"/>
    <property type="match status" value="1"/>
</dbReference>
<protein>
    <submittedName>
        <fullName evidence="3">Single-strand DNA-binding protein</fullName>
    </submittedName>
</protein>
<dbReference type="InterPro" id="IPR012340">
    <property type="entry name" value="NA-bd_OB-fold"/>
</dbReference>
<keyword evidence="1 2" id="KW-0238">DNA-binding</keyword>
<dbReference type="InterPro" id="IPR000424">
    <property type="entry name" value="Primosome_PriB/ssb"/>
</dbReference>
<evidence type="ECO:0000313" key="3">
    <source>
        <dbReference type="EMBL" id="MDR7364194.1"/>
    </source>
</evidence>
<organism evidence="3 4">
    <name type="scientific">Nocardioides marmoribigeumensis</name>
    <dbReference type="NCBI Taxonomy" id="433649"/>
    <lineage>
        <taxon>Bacteria</taxon>
        <taxon>Bacillati</taxon>
        <taxon>Actinomycetota</taxon>
        <taxon>Actinomycetes</taxon>
        <taxon>Propionibacteriales</taxon>
        <taxon>Nocardioidaceae</taxon>
        <taxon>Nocardioides</taxon>
    </lineage>
</organism>
<evidence type="ECO:0000256" key="1">
    <source>
        <dbReference type="ARBA" id="ARBA00023125"/>
    </source>
</evidence>
<dbReference type="Proteomes" id="UP001183648">
    <property type="component" value="Unassembled WGS sequence"/>
</dbReference>
<proteinExistence type="predicted"/>
<evidence type="ECO:0000313" key="4">
    <source>
        <dbReference type="Proteomes" id="UP001183648"/>
    </source>
</evidence>
<dbReference type="EMBL" id="JAVDYG010000001">
    <property type="protein sequence ID" value="MDR7364194.1"/>
    <property type="molecule type" value="Genomic_DNA"/>
</dbReference>
<gene>
    <name evidence="3" type="ORF">J2S63_003747</name>
</gene>
<dbReference type="Pfam" id="PF00436">
    <property type="entry name" value="SSB"/>
    <property type="match status" value="1"/>
</dbReference>
<dbReference type="SUPFAM" id="SSF50249">
    <property type="entry name" value="Nucleic acid-binding proteins"/>
    <property type="match status" value="1"/>
</dbReference>
<dbReference type="PROSITE" id="PS50935">
    <property type="entry name" value="SSB"/>
    <property type="match status" value="1"/>
</dbReference>
<evidence type="ECO:0000256" key="2">
    <source>
        <dbReference type="PROSITE-ProRule" id="PRU00252"/>
    </source>
</evidence>
<reference evidence="3 4" key="1">
    <citation type="submission" date="2023-07" db="EMBL/GenBank/DDBJ databases">
        <title>Sequencing the genomes of 1000 actinobacteria strains.</title>
        <authorList>
            <person name="Klenk H.-P."/>
        </authorList>
    </citation>
    <scope>NUCLEOTIDE SEQUENCE [LARGE SCALE GENOMIC DNA]</scope>
    <source>
        <strain evidence="3 4">DSM 19426</strain>
    </source>
</reference>
<sequence length="158" mass="17268">MNDTHITLHGWVGGEVRHRDVKGVSLSTLRVGVTPRVRRNGEWADGETTWYTVTAWRALAERVRDSVVVGDAVIVHGRLSTRTWTDDKGQPVTTLEVEAVYMGHDMSRGTSTFRKAQRPETVDGDLEQEVAAMVAETAAEAPAMTSWGPTGAVREPAA</sequence>
<keyword evidence="4" id="KW-1185">Reference proteome</keyword>
<accession>A0ABU2C0S3</accession>
<dbReference type="CDD" id="cd04496">
    <property type="entry name" value="SSB_OBF"/>
    <property type="match status" value="1"/>
</dbReference>
<dbReference type="RefSeq" id="WP_310305572.1">
    <property type="nucleotide sequence ID" value="NZ_BAAAPS010000005.1"/>
</dbReference>
<dbReference type="GO" id="GO:0003677">
    <property type="term" value="F:DNA binding"/>
    <property type="evidence" value="ECO:0007669"/>
    <property type="project" value="UniProtKB-KW"/>
</dbReference>